<dbReference type="EMBL" id="BOMW01000037">
    <property type="protein sequence ID" value="GIF06672.1"/>
    <property type="molecule type" value="Genomic_DNA"/>
</dbReference>
<dbReference type="Proteomes" id="UP000629619">
    <property type="component" value="Unassembled WGS sequence"/>
</dbReference>
<evidence type="ECO:0000256" key="1">
    <source>
        <dbReference type="SAM" id="MobiDB-lite"/>
    </source>
</evidence>
<evidence type="ECO:0008006" key="4">
    <source>
        <dbReference type="Google" id="ProtNLM"/>
    </source>
</evidence>
<evidence type="ECO:0000313" key="2">
    <source>
        <dbReference type="EMBL" id="GIF06672.1"/>
    </source>
</evidence>
<dbReference type="AlphaFoldDB" id="A0A919N8X3"/>
<keyword evidence="3" id="KW-1185">Reference proteome</keyword>
<proteinExistence type="predicted"/>
<sequence>MADFVGAIDQGTTSTRLIIFDRAGSETTAYPASPAVGSRRCEDELRANRHEDRRRQPSRAADRRTEGISRWEAAAGRTLDRV</sequence>
<feature type="compositionally biased region" description="Basic and acidic residues" evidence="1">
    <location>
        <begin position="39"/>
        <end position="69"/>
    </location>
</feature>
<comment type="caution">
    <text evidence="2">The sequence shown here is derived from an EMBL/GenBank/DDBJ whole genome shotgun (WGS) entry which is preliminary data.</text>
</comment>
<evidence type="ECO:0000313" key="3">
    <source>
        <dbReference type="Proteomes" id="UP000629619"/>
    </source>
</evidence>
<dbReference type="RefSeq" id="WP_203682104.1">
    <property type="nucleotide sequence ID" value="NZ_BOMW01000037.1"/>
</dbReference>
<reference evidence="2" key="1">
    <citation type="submission" date="2021-01" db="EMBL/GenBank/DDBJ databases">
        <title>Whole genome shotgun sequence of Actinoplanes siamensis NBRC 109076.</title>
        <authorList>
            <person name="Komaki H."/>
            <person name="Tamura T."/>
        </authorList>
    </citation>
    <scope>NUCLEOTIDE SEQUENCE</scope>
    <source>
        <strain evidence="2">NBRC 109076</strain>
    </source>
</reference>
<feature type="region of interest" description="Disordered" evidence="1">
    <location>
        <begin position="28"/>
        <end position="82"/>
    </location>
</feature>
<protein>
    <recommendedName>
        <fullName evidence="4">Carbohydrate kinase FGGY N-terminal domain-containing protein</fullName>
    </recommendedName>
</protein>
<organism evidence="2 3">
    <name type="scientific">Actinoplanes siamensis</name>
    <dbReference type="NCBI Taxonomy" id="1223317"/>
    <lineage>
        <taxon>Bacteria</taxon>
        <taxon>Bacillati</taxon>
        <taxon>Actinomycetota</taxon>
        <taxon>Actinomycetes</taxon>
        <taxon>Micromonosporales</taxon>
        <taxon>Micromonosporaceae</taxon>
        <taxon>Actinoplanes</taxon>
    </lineage>
</organism>
<gene>
    <name evidence="2" type="ORF">Asi03nite_42100</name>
</gene>
<accession>A0A919N8X3</accession>
<name>A0A919N8X3_9ACTN</name>